<protein>
    <submittedName>
        <fullName evidence="5">L-ascorbate metabolism protein UlaG, beta-lactamase superfamily</fullName>
    </submittedName>
</protein>
<dbReference type="GO" id="GO:0070290">
    <property type="term" value="F:N-acylphosphatidylethanolamine-specific phospholipase D activity"/>
    <property type="evidence" value="ECO:0007669"/>
    <property type="project" value="InterPro"/>
</dbReference>
<keyword evidence="6" id="KW-1185">Reference proteome</keyword>
<comment type="function">
    <text evidence="2">Counteracts the endogenous Pycsar antiviral defense system. Phosphodiesterase that enables metal-dependent hydrolysis of host cyclic nucleotide Pycsar defense signals such as cCMP and cUMP.</text>
</comment>
<evidence type="ECO:0000256" key="3">
    <source>
        <dbReference type="ARBA" id="ARBA00048505"/>
    </source>
</evidence>
<dbReference type="OrthoDB" id="9805728at2"/>
<name>A0A1I1UKI2_9BACL</name>
<dbReference type="GO" id="GO:0008270">
    <property type="term" value="F:zinc ion binding"/>
    <property type="evidence" value="ECO:0007669"/>
    <property type="project" value="InterPro"/>
</dbReference>
<dbReference type="STRING" id="1045775.SAMN05216378_1062"/>
<dbReference type="PANTHER" id="PTHR15032">
    <property type="entry name" value="N-ACYL-PHOSPHATIDYLETHANOLAMINE-HYDROLYZING PHOSPHOLIPASE D"/>
    <property type="match status" value="1"/>
</dbReference>
<gene>
    <name evidence="5" type="ORF">SAMN05216378_1062</name>
</gene>
<evidence type="ECO:0000256" key="2">
    <source>
        <dbReference type="ARBA" id="ARBA00034301"/>
    </source>
</evidence>
<reference evidence="6" key="1">
    <citation type="submission" date="2016-10" db="EMBL/GenBank/DDBJ databases">
        <authorList>
            <person name="Varghese N."/>
            <person name="Submissions S."/>
        </authorList>
    </citation>
    <scope>NUCLEOTIDE SEQUENCE [LARGE SCALE GENOMIC DNA]</scope>
    <source>
        <strain evidence="6">CGMCC 1.10784</strain>
    </source>
</reference>
<comment type="catalytic activity">
    <reaction evidence="1">
        <text>3',5'-cyclic CMP + H2O = CMP + H(+)</text>
        <dbReference type="Rhea" id="RHEA:72675"/>
        <dbReference type="ChEBI" id="CHEBI:15377"/>
        <dbReference type="ChEBI" id="CHEBI:15378"/>
        <dbReference type="ChEBI" id="CHEBI:58003"/>
        <dbReference type="ChEBI" id="CHEBI:60377"/>
    </reaction>
    <physiologicalReaction direction="left-to-right" evidence="1">
        <dbReference type="Rhea" id="RHEA:72676"/>
    </physiologicalReaction>
</comment>
<evidence type="ECO:0000313" key="5">
    <source>
        <dbReference type="EMBL" id="SFD70138.1"/>
    </source>
</evidence>
<evidence type="ECO:0000313" key="6">
    <source>
        <dbReference type="Proteomes" id="UP000198855"/>
    </source>
</evidence>
<feature type="domain" description="Metallo-beta-lactamase" evidence="4">
    <location>
        <begin position="120"/>
        <end position="316"/>
    </location>
</feature>
<organism evidence="5 6">
    <name type="scientific">Paenibacillus catalpae</name>
    <dbReference type="NCBI Taxonomy" id="1045775"/>
    <lineage>
        <taxon>Bacteria</taxon>
        <taxon>Bacillati</taxon>
        <taxon>Bacillota</taxon>
        <taxon>Bacilli</taxon>
        <taxon>Bacillales</taxon>
        <taxon>Paenibacillaceae</taxon>
        <taxon>Paenibacillus</taxon>
    </lineage>
</organism>
<dbReference type="Pfam" id="PF12706">
    <property type="entry name" value="Lactamase_B_2"/>
    <property type="match status" value="1"/>
</dbReference>
<dbReference type="GO" id="GO:0005737">
    <property type="term" value="C:cytoplasm"/>
    <property type="evidence" value="ECO:0007669"/>
    <property type="project" value="TreeGrafter"/>
</dbReference>
<dbReference type="PIRSF" id="PIRSF038896">
    <property type="entry name" value="NAPE-PLD"/>
    <property type="match status" value="1"/>
</dbReference>
<accession>A0A1I1UKI2</accession>
<dbReference type="RefSeq" id="WP_091181770.1">
    <property type="nucleotide sequence ID" value="NZ_FOMT01000001.1"/>
</dbReference>
<sequence length="368" mass="41865">MLAALILIGVIAMLIAATILVLRFYPAFGGRPSEETRTRMLRSSQYKKGKFVNLIPTSMDMSMRDYLSILGEFVKGTPGAKPEKALAAEPVDPRSQQSPHLAKVSWFGHSALLLELDGKRLLFDPMLGRSPSPFSWAGGKRFSDKPPIEIEDLPAIDAVLFSHDHYDHLDYSSIMRLKEKVGHFFVPLGVGAHLERWGVAPDRIEEFDWWDEIVWEKLVLACTPARHFSGRGLMDRNRTLWCSWVILGRETRIFFSGDSGYGPHFKQIGDKYGPFDLTLMECGQYDKRWAAIHMMPEETVQAHLDVKGKVMIPIHWAAFKLALHDWRDPVERAVHKAKELQVKIATPRIGESVVIGVDTFPTSEWWRE</sequence>
<dbReference type="InterPro" id="IPR036866">
    <property type="entry name" value="RibonucZ/Hydroxyglut_hydro"/>
</dbReference>
<evidence type="ECO:0000259" key="4">
    <source>
        <dbReference type="Pfam" id="PF12706"/>
    </source>
</evidence>
<proteinExistence type="predicted"/>
<dbReference type="SUPFAM" id="SSF56281">
    <property type="entry name" value="Metallo-hydrolase/oxidoreductase"/>
    <property type="match status" value="1"/>
</dbReference>
<dbReference type="Proteomes" id="UP000198855">
    <property type="component" value="Unassembled WGS sequence"/>
</dbReference>
<dbReference type="Gene3D" id="3.60.15.10">
    <property type="entry name" value="Ribonuclease Z/Hydroxyacylglutathione hydrolase-like"/>
    <property type="match status" value="1"/>
</dbReference>
<dbReference type="AlphaFoldDB" id="A0A1I1UKI2"/>
<dbReference type="InterPro" id="IPR001279">
    <property type="entry name" value="Metallo-B-lactamas"/>
</dbReference>
<dbReference type="PANTHER" id="PTHR15032:SF4">
    <property type="entry name" value="N-ACYL-PHOSPHATIDYLETHANOLAMINE-HYDROLYZING PHOSPHOLIPASE D"/>
    <property type="match status" value="1"/>
</dbReference>
<dbReference type="EMBL" id="FOMT01000001">
    <property type="protein sequence ID" value="SFD70138.1"/>
    <property type="molecule type" value="Genomic_DNA"/>
</dbReference>
<evidence type="ECO:0000256" key="1">
    <source>
        <dbReference type="ARBA" id="ARBA00034221"/>
    </source>
</evidence>
<comment type="catalytic activity">
    <reaction evidence="3">
        <text>3',5'-cyclic UMP + H2O = UMP + H(+)</text>
        <dbReference type="Rhea" id="RHEA:70575"/>
        <dbReference type="ChEBI" id="CHEBI:15377"/>
        <dbReference type="ChEBI" id="CHEBI:15378"/>
        <dbReference type="ChEBI" id="CHEBI:57865"/>
        <dbReference type="ChEBI" id="CHEBI:184387"/>
    </reaction>
    <physiologicalReaction direction="left-to-right" evidence="3">
        <dbReference type="Rhea" id="RHEA:70576"/>
    </physiologicalReaction>
</comment>
<dbReference type="InterPro" id="IPR024884">
    <property type="entry name" value="NAPE-PLD"/>
</dbReference>